<sequence length="961" mass="108132">MGFRCEEEDVGLAILFLEANAECGGTGEPNIEPQRQAKLSLDKRDEPCLRDTGDQTGPQELGQKQKKDEKRRCRDGMKKNAPNDAGEGEETSNRDKRRNRKAGSDAEEREKKMFNGGNKAKSRKVSSPFFEKERKKKMLGMSSHQNGEQKKSNDDSDKKRTVPKVRHNDIMEMTIKEKKQDVSFVQPEERTSQTFSTNNKGKKRKALSTLFKREQKMREASSDDKKETKKTRIVAKGNDRKVCSDGKKKKRKASFTFLKFMCNKFKELLFIPPAVASSFKDLINHHVYLEDSEGMSSKIKLSVVDGSLAFYEGWNKFVSEHFITWGDFLLFEYTAESTFSVRVFGKDSCERLHFNVKSGRKGTMKKRNERYTLSDDLESHYDGQDSEDVHDAPHVSGESLRNKEPKITVATEIRTSNLAAKSINAASETQDSERVESGIGHGSVGALDNMDRDVGNIVCKTRSDSVLFIPETTKRSEVIMIIDESSSTQENEDTMTQMTSSEDSETRHMTINAKKDPERVPDGVWCKSSVALNNKTENVFLGECKNKIVSPTCSTEKTNGSETIPITDVIPLTWGNVDTFSHLKEGGSTREPELAAATPTKCTEIHDSDEDLRQRHQWSTVQVKSAIAMDRYSNNSDMDISGNISRIYEAPGGTRCLEKWNKSIISDRAALDDIEQPQVRPEELQKADKKLVDNCGAMGQNSVDPWLESDVTDTCLKPIENLLILDSRTEIDHFVNQKGAIVQLQTKTEPLKPTGSTGSIQGDKIPVCVNHILAQQSEEIPQQENGKFTSCVIPVALLVSEAKLLDLDDHSLQFRIPSTIQKWLELPKSLPITFRHKGRLDRRVVILKDPMKRLWPVFYHDHPIFVGFTSGWKAFAAANDLQSGDVCKLVKEPDEYEPAFQKIYMAQDWRLGAGTKKLFLLVATCNNSNSAAAGWTPTRLCESRRCRGRPGLAVPLHMCLD</sequence>
<evidence type="ECO:0000256" key="3">
    <source>
        <dbReference type="ARBA" id="ARBA00023125"/>
    </source>
</evidence>
<dbReference type="HOGENOM" id="CLU_007158_0_0_1"/>
<feature type="compositionally biased region" description="Basic and acidic residues" evidence="6">
    <location>
        <begin position="147"/>
        <end position="191"/>
    </location>
</feature>
<keyword evidence="4" id="KW-0804">Transcription</keyword>
<dbReference type="eggNOG" id="ENOG502RXIH">
    <property type="taxonomic scope" value="Eukaryota"/>
</dbReference>
<dbReference type="InterPro" id="IPR044837">
    <property type="entry name" value="REM16-like"/>
</dbReference>
<dbReference type="InterPro" id="IPR015300">
    <property type="entry name" value="DNA-bd_pseudobarrel_sf"/>
</dbReference>
<evidence type="ECO:0000256" key="5">
    <source>
        <dbReference type="ARBA" id="ARBA00023242"/>
    </source>
</evidence>
<dbReference type="PROSITE" id="PS50863">
    <property type="entry name" value="B3"/>
    <property type="match status" value="1"/>
</dbReference>
<feature type="region of interest" description="Disordered" evidence="6">
    <location>
        <begin position="210"/>
        <end position="229"/>
    </location>
</feature>
<feature type="compositionally biased region" description="Basic and acidic residues" evidence="6">
    <location>
        <begin position="102"/>
        <end position="113"/>
    </location>
</feature>
<evidence type="ECO:0000259" key="7">
    <source>
        <dbReference type="PROSITE" id="PS50863"/>
    </source>
</evidence>
<proteinExistence type="predicted"/>
<dbReference type="PANTHER" id="PTHR31391:SF162">
    <property type="entry name" value="B3 DOMAIN-CONTAINING PROTEIN"/>
    <property type="match status" value="1"/>
</dbReference>
<organism evidence="8">
    <name type="scientific">Oryza brachyantha</name>
    <name type="common">malo sina</name>
    <dbReference type="NCBI Taxonomy" id="4533"/>
    <lineage>
        <taxon>Eukaryota</taxon>
        <taxon>Viridiplantae</taxon>
        <taxon>Streptophyta</taxon>
        <taxon>Embryophyta</taxon>
        <taxon>Tracheophyta</taxon>
        <taxon>Spermatophyta</taxon>
        <taxon>Magnoliopsida</taxon>
        <taxon>Liliopsida</taxon>
        <taxon>Poales</taxon>
        <taxon>Poaceae</taxon>
        <taxon>BOP clade</taxon>
        <taxon>Oryzoideae</taxon>
        <taxon>Oryzeae</taxon>
        <taxon>Oryzinae</taxon>
        <taxon>Oryza</taxon>
    </lineage>
</organism>
<accession>J3LEG2</accession>
<feature type="region of interest" description="Disordered" evidence="6">
    <location>
        <begin position="378"/>
        <end position="403"/>
    </location>
</feature>
<feature type="region of interest" description="Disordered" evidence="6">
    <location>
        <begin position="22"/>
        <end position="205"/>
    </location>
</feature>
<feature type="compositionally biased region" description="Basic and acidic residues" evidence="6">
    <location>
        <begin position="40"/>
        <end position="53"/>
    </location>
</feature>
<dbReference type="EnsemblPlants" id="OB02G30290.1">
    <property type="protein sequence ID" value="OB02G30290.1"/>
    <property type="gene ID" value="OB02G30290"/>
</dbReference>
<dbReference type="InterPro" id="IPR003340">
    <property type="entry name" value="B3_DNA-bd"/>
</dbReference>
<evidence type="ECO:0000313" key="8">
    <source>
        <dbReference type="EnsemblPlants" id="OB02G30290.1"/>
    </source>
</evidence>
<feature type="domain" description="TF-B3" evidence="7">
    <location>
        <begin position="254"/>
        <end position="347"/>
    </location>
</feature>
<dbReference type="STRING" id="4533.J3LEG2"/>
<keyword evidence="3" id="KW-0238">DNA-binding</keyword>
<dbReference type="GO" id="GO:0005634">
    <property type="term" value="C:nucleus"/>
    <property type="evidence" value="ECO:0007669"/>
    <property type="project" value="UniProtKB-SubCell"/>
</dbReference>
<evidence type="ECO:0000256" key="1">
    <source>
        <dbReference type="ARBA" id="ARBA00004123"/>
    </source>
</evidence>
<keyword evidence="2" id="KW-0805">Transcription regulation</keyword>
<dbReference type="OMA" id="RHDMKKN"/>
<keyword evidence="5" id="KW-0539">Nucleus</keyword>
<dbReference type="SUPFAM" id="SSF101936">
    <property type="entry name" value="DNA-binding pseudobarrel domain"/>
    <property type="match status" value="2"/>
</dbReference>
<feature type="compositionally biased region" description="Basic and acidic residues" evidence="6">
    <location>
        <begin position="211"/>
        <end position="227"/>
    </location>
</feature>
<name>J3LEG2_ORYBR</name>
<dbReference type="Pfam" id="PF02362">
    <property type="entry name" value="B3"/>
    <property type="match status" value="2"/>
</dbReference>
<feature type="compositionally biased region" description="Polar residues" evidence="6">
    <location>
        <begin position="487"/>
        <end position="501"/>
    </location>
</feature>
<dbReference type="Gramene" id="OB02G30290.1">
    <property type="protein sequence ID" value="OB02G30290.1"/>
    <property type="gene ID" value="OB02G30290"/>
</dbReference>
<dbReference type="Gene3D" id="2.40.330.10">
    <property type="entry name" value="DNA-binding pseudobarrel domain"/>
    <property type="match status" value="2"/>
</dbReference>
<dbReference type="SMART" id="SM01019">
    <property type="entry name" value="B3"/>
    <property type="match status" value="2"/>
</dbReference>
<evidence type="ECO:0000256" key="4">
    <source>
        <dbReference type="ARBA" id="ARBA00023163"/>
    </source>
</evidence>
<feature type="region of interest" description="Disordered" evidence="6">
    <location>
        <begin position="487"/>
        <end position="507"/>
    </location>
</feature>
<dbReference type="GO" id="GO:0003677">
    <property type="term" value="F:DNA binding"/>
    <property type="evidence" value="ECO:0007669"/>
    <property type="project" value="UniProtKB-KW"/>
</dbReference>
<feature type="compositionally biased region" description="Basic and acidic residues" evidence="6">
    <location>
        <begin position="63"/>
        <end position="78"/>
    </location>
</feature>
<keyword evidence="9" id="KW-1185">Reference proteome</keyword>
<protein>
    <recommendedName>
        <fullName evidence="7">TF-B3 domain-containing protein</fullName>
    </recommendedName>
</protein>
<dbReference type="CDD" id="cd10017">
    <property type="entry name" value="B3_DNA"/>
    <property type="match status" value="2"/>
</dbReference>
<comment type="subcellular location">
    <subcellularLocation>
        <location evidence="1">Nucleus</location>
    </subcellularLocation>
</comment>
<evidence type="ECO:0000313" key="9">
    <source>
        <dbReference type="Proteomes" id="UP000006038"/>
    </source>
</evidence>
<dbReference type="PANTHER" id="PTHR31391">
    <property type="entry name" value="B3 DOMAIN-CONTAINING PROTEIN OS11G0197600-RELATED"/>
    <property type="match status" value="1"/>
</dbReference>
<dbReference type="Proteomes" id="UP000006038">
    <property type="component" value="Unassembled WGS sequence"/>
</dbReference>
<evidence type="ECO:0000256" key="6">
    <source>
        <dbReference type="SAM" id="MobiDB-lite"/>
    </source>
</evidence>
<feature type="compositionally biased region" description="Basic and acidic residues" evidence="6">
    <location>
        <begin position="378"/>
        <end position="393"/>
    </location>
</feature>
<evidence type="ECO:0000256" key="2">
    <source>
        <dbReference type="ARBA" id="ARBA00023015"/>
    </source>
</evidence>
<reference evidence="8" key="1">
    <citation type="submission" date="2013-04" db="UniProtKB">
        <authorList>
            <consortium name="EnsemblPlants"/>
        </authorList>
    </citation>
    <scope>IDENTIFICATION</scope>
</reference>
<dbReference type="AlphaFoldDB" id="J3LEG2"/>